<dbReference type="SUPFAM" id="SSF53383">
    <property type="entry name" value="PLP-dependent transferases"/>
    <property type="match status" value="1"/>
</dbReference>
<proteinExistence type="inferred from homology"/>
<dbReference type="Gene3D" id="3.90.1150.10">
    <property type="entry name" value="Aspartate Aminotransferase, domain 1"/>
    <property type="match status" value="1"/>
</dbReference>
<keyword evidence="9" id="KW-0028">Amino-acid biosynthesis</keyword>
<evidence type="ECO:0000256" key="3">
    <source>
        <dbReference type="ARBA" id="ARBA00007970"/>
    </source>
</evidence>
<dbReference type="NCBIfam" id="TIGR01141">
    <property type="entry name" value="hisC"/>
    <property type="match status" value="1"/>
</dbReference>
<comment type="cofactor">
    <cofactor evidence="1 9">
        <name>pyridoxal 5'-phosphate</name>
        <dbReference type="ChEBI" id="CHEBI:597326"/>
    </cofactor>
</comment>
<dbReference type="PANTHER" id="PTHR43643">
    <property type="entry name" value="HISTIDINOL-PHOSPHATE AMINOTRANSFERASE 2"/>
    <property type="match status" value="1"/>
</dbReference>
<feature type="domain" description="Aminotransferase class I/classII large" evidence="10">
    <location>
        <begin position="37"/>
        <end position="363"/>
    </location>
</feature>
<reference evidence="12" key="1">
    <citation type="journal article" date="2019" name="Int. J. Syst. Evol. Microbiol.">
        <title>The Global Catalogue of Microorganisms (GCM) 10K type strain sequencing project: providing services to taxonomists for standard genome sequencing and annotation.</title>
        <authorList>
            <consortium name="The Broad Institute Genomics Platform"/>
            <consortium name="The Broad Institute Genome Sequencing Center for Infectious Disease"/>
            <person name="Wu L."/>
            <person name="Ma J."/>
        </authorList>
    </citation>
    <scope>NUCLEOTIDE SEQUENCE [LARGE SCALE GENOMIC DNA]</scope>
    <source>
        <strain evidence="12">CCUG 59858</strain>
    </source>
</reference>
<comment type="catalytic activity">
    <reaction evidence="8 9">
        <text>L-histidinol phosphate + 2-oxoglutarate = 3-(imidazol-4-yl)-2-oxopropyl phosphate + L-glutamate</text>
        <dbReference type="Rhea" id="RHEA:23744"/>
        <dbReference type="ChEBI" id="CHEBI:16810"/>
        <dbReference type="ChEBI" id="CHEBI:29985"/>
        <dbReference type="ChEBI" id="CHEBI:57766"/>
        <dbReference type="ChEBI" id="CHEBI:57980"/>
        <dbReference type="EC" id="2.6.1.9"/>
    </reaction>
</comment>
<protein>
    <recommendedName>
        <fullName evidence="9">Histidinol-phosphate aminotransferase</fullName>
        <ecNumber evidence="9">2.6.1.9</ecNumber>
    </recommendedName>
    <alternativeName>
        <fullName evidence="9">Imidazole acetol-phosphate transaminase</fullName>
    </alternativeName>
</protein>
<name>A0ABV8CGF1_9GAMM</name>
<dbReference type="PANTHER" id="PTHR43643:SF3">
    <property type="entry name" value="HISTIDINOL-PHOSPHATE AMINOTRANSFERASE"/>
    <property type="match status" value="1"/>
</dbReference>
<dbReference type="RefSeq" id="WP_382343518.1">
    <property type="nucleotide sequence ID" value="NZ_JBHSAB010000023.1"/>
</dbReference>
<dbReference type="HAMAP" id="MF_01023">
    <property type="entry name" value="HisC_aminotrans_2"/>
    <property type="match status" value="1"/>
</dbReference>
<comment type="similarity">
    <text evidence="3 9">Belongs to the class-II pyridoxal-phosphate-dependent aminotransferase family. Histidinol-phosphate aminotransferase subfamily.</text>
</comment>
<evidence type="ECO:0000256" key="8">
    <source>
        <dbReference type="ARBA" id="ARBA00047481"/>
    </source>
</evidence>
<gene>
    <name evidence="9 11" type="primary">hisC</name>
    <name evidence="11" type="ORF">ACFORL_09825</name>
</gene>
<dbReference type="InterPro" id="IPR015424">
    <property type="entry name" value="PyrdxlP-dep_Trfase"/>
</dbReference>
<keyword evidence="7 9" id="KW-0663">Pyridoxal phosphate</keyword>
<evidence type="ECO:0000259" key="10">
    <source>
        <dbReference type="Pfam" id="PF00155"/>
    </source>
</evidence>
<evidence type="ECO:0000256" key="9">
    <source>
        <dbReference type="HAMAP-Rule" id="MF_01023"/>
    </source>
</evidence>
<dbReference type="InterPro" id="IPR015422">
    <property type="entry name" value="PyrdxlP-dep_Trfase_small"/>
</dbReference>
<evidence type="ECO:0000256" key="5">
    <source>
        <dbReference type="ARBA" id="ARBA00022576"/>
    </source>
</evidence>
<keyword evidence="6 9" id="KW-0808">Transferase</keyword>
<dbReference type="Pfam" id="PF00155">
    <property type="entry name" value="Aminotran_1_2"/>
    <property type="match status" value="1"/>
</dbReference>
<sequence length="371" mass="41247">MTVNFQQLPHPGIRSLTSYGTAKSVDELAREKGIKGLISMASNENPLGCSPKALAAVHQMTGKMIAAYPPPNDNLLKSKLAEKFKVNNNQLLLSNGSDHLFCLLLKTFASHLGKHILIHDYAFCSYALLATALNIPYHSVPINSDWTVNIDNLIEACSSETAILFIANPNNPTGILTGKKEIKRILENIPESCLLVVDEAYFEFAASQYNGNNIDWLTEHPNLVITRTFSKIYGLAGLRFGYAIAHPDIIDMLQRVQLPFSVNQAALIAANAALSDEEFIHLSLKTNESGKQKLCECFESLNISYLSSAANFICFDCKEDSAQIYNYLLEKGILVRSLAYYKMNNYLRVTIGTNDQNIRFIKALNSYYSKS</sequence>
<dbReference type="InterPro" id="IPR050106">
    <property type="entry name" value="HistidinolP_aminotransfase"/>
</dbReference>
<keyword evidence="5 9" id="KW-0032">Aminotransferase</keyword>
<evidence type="ECO:0000313" key="12">
    <source>
        <dbReference type="Proteomes" id="UP001595758"/>
    </source>
</evidence>
<comment type="subunit">
    <text evidence="4 9">Homodimer.</text>
</comment>
<comment type="pathway">
    <text evidence="2 9">Amino-acid biosynthesis; L-histidine biosynthesis; L-histidine from 5-phospho-alpha-D-ribose 1-diphosphate: step 7/9.</text>
</comment>
<dbReference type="EMBL" id="JBHSAB010000023">
    <property type="protein sequence ID" value="MFC3909368.1"/>
    <property type="molecule type" value="Genomic_DNA"/>
</dbReference>
<feature type="modified residue" description="N6-(pyridoxal phosphate)lysine" evidence="9">
    <location>
        <position position="231"/>
    </location>
</feature>
<evidence type="ECO:0000256" key="2">
    <source>
        <dbReference type="ARBA" id="ARBA00005011"/>
    </source>
</evidence>
<evidence type="ECO:0000256" key="7">
    <source>
        <dbReference type="ARBA" id="ARBA00022898"/>
    </source>
</evidence>
<comment type="caution">
    <text evidence="11">The sequence shown here is derived from an EMBL/GenBank/DDBJ whole genome shotgun (WGS) entry which is preliminary data.</text>
</comment>
<keyword evidence="12" id="KW-1185">Reference proteome</keyword>
<dbReference type="Gene3D" id="3.40.640.10">
    <property type="entry name" value="Type I PLP-dependent aspartate aminotransferase-like (Major domain)"/>
    <property type="match status" value="1"/>
</dbReference>
<evidence type="ECO:0000256" key="4">
    <source>
        <dbReference type="ARBA" id="ARBA00011738"/>
    </source>
</evidence>
<evidence type="ECO:0000256" key="1">
    <source>
        <dbReference type="ARBA" id="ARBA00001933"/>
    </source>
</evidence>
<evidence type="ECO:0000313" key="11">
    <source>
        <dbReference type="EMBL" id="MFC3909368.1"/>
    </source>
</evidence>
<dbReference type="CDD" id="cd00609">
    <property type="entry name" value="AAT_like"/>
    <property type="match status" value="1"/>
</dbReference>
<accession>A0ABV8CGF1</accession>
<organism evidence="11 12">
    <name type="scientific">Legionella dresdenensis</name>
    <dbReference type="NCBI Taxonomy" id="450200"/>
    <lineage>
        <taxon>Bacteria</taxon>
        <taxon>Pseudomonadati</taxon>
        <taxon>Pseudomonadota</taxon>
        <taxon>Gammaproteobacteria</taxon>
        <taxon>Legionellales</taxon>
        <taxon>Legionellaceae</taxon>
        <taxon>Legionella</taxon>
    </lineage>
</organism>
<dbReference type="InterPro" id="IPR015421">
    <property type="entry name" value="PyrdxlP-dep_Trfase_major"/>
</dbReference>
<dbReference type="EC" id="2.6.1.9" evidence="9"/>
<dbReference type="Proteomes" id="UP001595758">
    <property type="component" value="Unassembled WGS sequence"/>
</dbReference>
<dbReference type="InterPro" id="IPR004839">
    <property type="entry name" value="Aminotransferase_I/II_large"/>
</dbReference>
<dbReference type="InterPro" id="IPR005861">
    <property type="entry name" value="HisP_aminotrans"/>
</dbReference>
<dbReference type="GO" id="GO:0004400">
    <property type="term" value="F:histidinol-phosphate transaminase activity"/>
    <property type="evidence" value="ECO:0007669"/>
    <property type="project" value="UniProtKB-EC"/>
</dbReference>
<keyword evidence="9" id="KW-0368">Histidine biosynthesis</keyword>
<evidence type="ECO:0000256" key="6">
    <source>
        <dbReference type="ARBA" id="ARBA00022679"/>
    </source>
</evidence>